<reference evidence="2 3" key="1">
    <citation type="submission" date="2024-05" db="EMBL/GenBank/DDBJ databases">
        <title>Genetic variation in Jamaican populations of the coffee berry borer (Hypothenemus hampei).</title>
        <authorList>
            <person name="Errbii M."/>
            <person name="Myrie A."/>
        </authorList>
    </citation>
    <scope>NUCLEOTIDE SEQUENCE [LARGE SCALE GENOMIC DNA]</scope>
    <source>
        <strain evidence="2">JA-Hopewell-2020-01-JO</strain>
        <tissue evidence="2">Whole body</tissue>
    </source>
</reference>
<sequence>MRCFLLISFALFLFVSSGYCENYCEDWTLCQKVRCAAPPASCPKDKPYLVYGECGCCQYCSEEPRTGPCGTCGVDVVCKDAYPICHGENTTVSLDYCGCCKVCKDIVGLGAECNLEGPSFSVCAPNLKCIEGVCAESNG</sequence>
<name>A0ABD1EYU2_HYPHA</name>
<proteinExistence type="predicted"/>
<keyword evidence="1" id="KW-0732">Signal</keyword>
<dbReference type="EMBL" id="JBDJPC010000004">
    <property type="protein sequence ID" value="KAL1506205.1"/>
    <property type="molecule type" value="Genomic_DNA"/>
</dbReference>
<feature type="signal peptide" evidence="1">
    <location>
        <begin position="1"/>
        <end position="20"/>
    </location>
</feature>
<dbReference type="AlphaFoldDB" id="A0ABD1EYU2"/>
<gene>
    <name evidence="2" type="ORF">ABEB36_005607</name>
</gene>
<evidence type="ECO:0000313" key="3">
    <source>
        <dbReference type="Proteomes" id="UP001566132"/>
    </source>
</evidence>
<comment type="caution">
    <text evidence="2">The sequence shown here is derived from an EMBL/GenBank/DDBJ whole genome shotgun (WGS) entry which is preliminary data.</text>
</comment>
<accession>A0ABD1EYU2</accession>
<protein>
    <submittedName>
        <fullName evidence="2">Uncharacterized protein</fullName>
    </submittedName>
</protein>
<feature type="chain" id="PRO_5044753883" evidence="1">
    <location>
        <begin position="21"/>
        <end position="139"/>
    </location>
</feature>
<dbReference type="Proteomes" id="UP001566132">
    <property type="component" value="Unassembled WGS sequence"/>
</dbReference>
<evidence type="ECO:0000313" key="2">
    <source>
        <dbReference type="EMBL" id="KAL1506205.1"/>
    </source>
</evidence>
<evidence type="ECO:0000256" key="1">
    <source>
        <dbReference type="SAM" id="SignalP"/>
    </source>
</evidence>
<keyword evidence="3" id="KW-1185">Reference proteome</keyword>
<organism evidence="2 3">
    <name type="scientific">Hypothenemus hampei</name>
    <name type="common">Coffee berry borer</name>
    <dbReference type="NCBI Taxonomy" id="57062"/>
    <lineage>
        <taxon>Eukaryota</taxon>
        <taxon>Metazoa</taxon>
        <taxon>Ecdysozoa</taxon>
        <taxon>Arthropoda</taxon>
        <taxon>Hexapoda</taxon>
        <taxon>Insecta</taxon>
        <taxon>Pterygota</taxon>
        <taxon>Neoptera</taxon>
        <taxon>Endopterygota</taxon>
        <taxon>Coleoptera</taxon>
        <taxon>Polyphaga</taxon>
        <taxon>Cucujiformia</taxon>
        <taxon>Curculionidae</taxon>
        <taxon>Scolytinae</taxon>
        <taxon>Hypothenemus</taxon>
    </lineage>
</organism>